<keyword evidence="1" id="KW-1133">Transmembrane helix</keyword>
<comment type="caution">
    <text evidence="2">The sequence shown here is derived from an EMBL/GenBank/DDBJ whole genome shotgun (WGS) entry which is preliminary data.</text>
</comment>
<organism evidence="2 3">
    <name type="scientific">Pontixanthobacter aestiaquae</name>
    <dbReference type="NCBI Taxonomy" id="1509367"/>
    <lineage>
        <taxon>Bacteria</taxon>
        <taxon>Pseudomonadati</taxon>
        <taxon>Pseudomonadota</taxon>
        <taxon>Alphaproteobacteria</taxon>
        <taxon>Sphingomonadales</taxon>
        <taxon>Erythrobacteraceae</taxon>
        <taxon>Pontixanthobacter</taxon>
    </lineage>
</organism>
<sequence>MVGFKSLSQNQFPDPDDVLRLVQVRDLLAGQSWFDLHQYRIDPPNGTLMHWSRIVDIPIALVIVALTPLLGVSAAETAALVIVPLLTLGAILFVVGRLAWRKFDVQVAGLACLCIGLLAPVVFQLQPMRLDHHGWQIFTVALALWSISIRAPWKGGAAAGLAMALGLSISIEILPMVAAFGGVLALRWFRDRSERWWLTAYMQALALGLAVLFLVARGVSDLAQHCDAVSPAHLGFFVITALGTGAIAAAPRVPLLSLAGLFALAGAAGLTFFGLSSPNCLATPFTTLDPVVRDFWYVNILEGRPLWEQDLLPAIPGFAQLVIALAASVTLALRNRDWLRIWWTEYTLLLLAGTVLALLVWRSTALAGVIAAIPLAWLATRLLRRLRLAEGAGAKALSAAAIVLILLPATPVTLYKLLAPSVMPAAEGNAQADKVGESRCVLRDQTAKLGALPRGVIFAPLDIGPSILLNSNHAVVATGHHRAEAGMRDVILAFSGDPANAQAIAAKHGADYLVMCTDIVEPSVYAEANPDGLAAQLIAGNPPDWLSPVTFGGPEEFQVWQVEK</sequence>
<feature type="transmembrane region" description="Helical" evidence="1">
    <location>
        <begin position="198"/>
        <end position="216"/>
    </location>
</feature>
<evidence type="ECO:0000256" key="1">
    <source>
        <dbReference type="SAM" id="Phobius"/>
    </source>
</evidence>
<keyword evidence="1" id="KW-0472">Membrane</keyword>
<feature type="transmembrane region" description="Helical" evidence="1">
    <location>
        <begin position="365"/>
        <end position="384"/>
    </location>
</feature>
<evidence type="ECO:0000313" key="2">
    <source>
        <dbReference type="EMBL" id="MXO82237.1"/>
    </source>
</evidence>
<feature type="transmembrane region" description="Helical" evidence="1">
    <location>
        <begin position="255"/>
        <end position="275"/>
    </location>
</feature>
<feature type="transmembrane region" description="Helical" evidence="1">
    <location>
        <begin position="228"/>
        <end position="248"/>
    </location>
</feature>
<keyword evidence="3" id="KW-1185">Reference proteome</keyword>
<name>A0A844Z567_9SPHN</name>
<evidence type="ECO:0000313" key="3">
    <source>
        <dbReference type="Proteomes" id="UP000460290"/>
    </source>
</evidence>
<feature type="transmembrane region" description="Helical" evidence="1">
    <location>
        <begin position="396"/>
        <end position="415"/>
    </location>
</feature>
<dbReference type="OrthoDB" id="1082056at2"/>
<feature type="transmembrane region" description="Helical" evidence="1">
    <location>
        <begin position="79"/>
        <end position="99"/>
    </location>
</feature>
<feature type="transmembrane region" description="Helical" evidence="1">
    <location>
        <begin position="54"/>
        <end position="72"/>
    </location>
</feature>
<feature type="transmembrane region" description="Helical" evidence="1">
    <location>
        <begin position="340"/>
        <end position="359"/>
    </location>
</feature>
<accession>A0A844Z567</accession>
<gene>
    <name evidence="2" type="ORF">GRI35_02465</name>
</gene>
<evidence type="ECO:0008006" key="4">
    <source>
        <dbReference type="Google" id="ProtNLM"/>
    </source>
</evidence>
<keyword evidence="1" id="KW-0812">Transmembrane</keyword>
<feature type="transmembrane region" description="Helical" evidence="1">
    <location>
        <begin position="311"/>
        <end position="333"/>
    </location>
</feature>
<protein>
    <recommendedName>
        <fullName evidence="4">Dolichyl-phosphate-mannose-protein mannosyltransferase</fullName>
    </recommendedName>
</protein>
<reference evidence="2 3" key="1">
    <citation type="submission" date="2019-12" db="EMBL/GenBank/DDBJ databases">
        <title>Genomic-based taxomic classification of the family Erythrobacteraceae.</title>
        <authorList>
            <person name="Xu L."/>
        </authorList>
    </citation>
    <scope>NUCLEOTIDE SEQUENCE [LARGE SCALE GENOMIC DNA]</scope>
    <source>
        <strain evidence="2 3">KCTC 42006</strain>
    </source>
</reference>
<proteinExistence type="predicted"/>
<feature type="transmembrane region" description="Helical" evidence="1">
    <location>
        <begin position="159"/>
        <end position="186"/>
    </location>
</feature>
<dbReference type="AlphaFoldDB" id="A0A844Z567"/>
<dbReference type="Proteomes" id="UP000460290">
    <property type="component" value="Unassembled WGS sequence"/>
</dbReference>
<dbReference type="EMBL" id="WTYZ01000001">
    <property type="protein sequence ID" value="MXO82237.1"/>
    <property type="molecule type" value="Genomic_DNA"/>
</dbReference>
<feature type="transmembrane region" description="Helical" evidence="1">
    <location>
        <begin position="105"/>
        <end position="123"/>
    </location>
</feature>